<evidence type="ECO:0000256" key="11">
    <source>
        <dbReference type="ARBA" id="ARBA00023056"/>
    </source>
</evidence>
<dbReference type="GO" id="GO:0005978">
    <property type="term" value="P:glycogen biosynthetic process"/>
    <property type="evidence" value="ECO:0007669"/>
    <property type="project" value="UniProtKB-UniPathway"/>
</dbReference>
<keyword evidence="9 16" id="KW-0418">Kinase</keyword>
<gene>
    <name evidence="16" type="ORF">SAMN04490357_3563</name>
</gene>
<dbReference type="EMBL" id="FNTD01000004">
    <property type="protein sequence ID" value="SED02034.1"/>
    <property type="molecule type" value="Genomic_DNA"/>
</dbReference>
<dbReference type="InterPro" id="IPR040999">
    <property type="entry name" value="Mak_N_cap"/>
</dbReference>
<evidence type="ECO:0000256" key="6">
    <source>
        <dbReference type="ARBA" id="ARBA00022600"/>
    </source>
</evidence>
<dbReference type="GO" id="GO:0016301">
    <property type="term" value="F:kinase activity"/>
    <property type="evidence" value="ECO:0007669"/>
    <property type="project" value="UniProtKB-KW"/>
</dbReference>
<name>A0A1H4XBF8_9ACTN</name>
<dbReference type="UniPathway" id="UPA00164"/>
<dbReference type="Gene3D" id="3.90.1200.10">
    <property type="match status" value="1"/>
</dbReference>
<comment type="similarity">
    <text evidence="2">Belongs to the aminoglycoside phosphotransferase family.</text>
</comment>
<protein>
    <recommendedName>
        <fullName evidence="5">Maltokinase</fullName>
        <ecNumber evidence="4">2.7.1.175</ecNumber>
    </recommendedName>
    <alternativeName>
        <fullName evidence="13">Maltose-1-phosphate synthase</fullName>
    </alternativeName>
</protein>
<dbReference type="STRING" id="67331.SAMN04490357_3563"/>
<dbReference type="SUPFAM" id="SSF56112">
    <property type="entry name" value="Protein kinase-like (PK-like)"/>
    <property type="match status" value="1"/>
</dbReference>
<organism evidence="16 17">
    <name type="scientific">Streptomyces misionensis</name>
    <dbReference type="NCBI Taxonomy" id="67331"/>
    <lineage>
        <taxon>Bacteria</taxon>
        <taxon>Bacillati</taxon>
        <taxon>Actinomycetota</taxon>
        <taxon>Actinomycetes</taxon>
        <taxon>Kitasatosporales</taxon>
        <taxon>Streptomycetaceae</taxon>
        <taxon>Streptomyces</taxon>
    </lineage>
</organism>
<keyword evidence="8" id="KW-0547">Nucleotide-binding</keyword>
<evidence type="ECO:0000256" key="14">
    <source>
        <dbReference type="ARBA" id="ARBA00049067"/>
    </source>
</evidence>
<dbReference type="InterPro" id="IPR011009">
    <property type="entry name" value="Kinase-like_dom_sf"/>
</dbReference>
<evidence type="ECO:0000256" key="9">
    <source>
        <dbReference type="ARBA" id="ARBA00022777"/>
    </source>
</evidence>
<evidence type="ECO:0000256" key="10">
    <source>
        <dbReference type="ARBA" id="ARBA00022840"/>
    </source>
</evidence>
<keyword evidence="11" id="KW-0320">Glycogen biosynthesis</keyword>
<sequence>MSDAALADAPPIDTARLERALTAWLPGQRWYAGKDRPLRTARVAEVGAVTSHGMILLVEAEYADGGPGQLYQVPIAVHPAPRPPDGGHVIAVQDDESVIEGMSDKTLVRELLHLVAGEREHPRLAFRSEPHCAAWPPPGRVAGCRPLGVEQSNTSVVADERYVLKVFRQLHTGTNPELELTRALRAAGNPHTAPLYGAVETELSDGPVTLAVVQGFLPGAADGWTRALAAVREGRDFAEQAYAMGGAVAAVHRDLAARLGSRPMDEEHRTELGEAFRTRLEQALAHVPELAPYAEDLRAAYADLADLPPGPTVQRVHGDLHLGQLLCTGTRWTVIDFEGEPSCAMSLRAERHSPLRDVAGMLRSFDYAAAHGAAPGWARASRGAFCRGYADTSGTDPHAQEALLRAYTLDKAVYETAYERRNRPDWMHIPLAAIARLTGRDPAARPGGPAS</sequence>
<dbReference type="RefSeq" id="WP_074992544.1">
    <property type="nucleotide sequence ID" value="NZ_FNTD01000004.1"/>
</dbReference>
<evidence type="ECO:0000256" key="8">
    <source>
        <dbReference type="ARBA" id="ARBA00022741"/>
    </source>
</evidence>
<evidence type="ECO:0000256" key="13">
    <source>
        <dbReference type="ARBA" id="ARBA00031251"/>
    </source>
</evidence>
<keyword evidence="10" id="KW-0067">ATP-binding</keyword>
<feature type="domain" description="Maltokinase N-terminal cap" evidence="15">
    <location>
        <begin position="24"/>
        <end position="102"/>
    </location>
</feature>
<keyword evidence="12" id="KW-0119">Carbohydrate metabolism</keyword>
<dbReference type="EC" id="2.7.1.175" evidence="4"/>
<accession>A0A1H4XBF8</accession>
<reference evidence="16 17" key="1">
    <citation type="submission" date="2016-10" db="EMBL/GenBank/DDBJ databases">
        <authorList>
            <person name="de Groot N.N."/>
        </authorList>
    </citation>
    <scope>NUCLEOTIDE SEQUENCE [LARGE SCALE GENOMIC DNA]</scope>
    <source>
        <strain evidence="16 17">DSM 40306</strain>
    </source>
</reference>
<evidence type="ECO:0000256" key="12">
    <source>
        <dbReference type="ARBA" id="ARBA00023277"/>
    </source>
</evidence>
<evidence type="ECO:0000256" key="1">
    <source>
        <dbReference type="ARBA" id="ARBA00004964"/>
    </source>
</evidence>
<evidence type="ECO:0000256" key="5">
    <source>
        <dbReference type="ARBA" id="ARBA00013882"/>
    </source>
</evidence>
<evidence type="ECO:0000256" key="7">
    <source>
        <dbReference type="ARBA" id="ARBA00022679"/>
    </source>
</evidence>
<evidence type="ECO:0000256" key="4">
    <source>
        <dbReference type="ARBA" id="ARBA00011962"/>
    </source>
</evidence>
<keyword evidence="6" id="KW-0321">Glycogen metabolism</keyword>
<comment type="subunit">
    <text evidence="3">Monomer.</text>
</comment>
<dbReference type="AlphaFoldDB" id="A0A1H4XBF8"/>
<dbReference type="GO" id="GO:0005524">
    <property type="term" value="F:ATP binding"/>
    <property type="evidence" value="ECO:0007669"/>
    <property type="project" value="UniProtKB-KW"/>
</dbReference>
<evidence type="ECO:0000313" key="17">
    <source>
        <dbReference type="Proteomes" id="UP000182375"/>
    </source>
</evidence>
<evidence type="ECO:0000259" key="15">
    <source>
        <dbReference type="Pfam" id="PF18085"/>
    </source>
</evidence>
<dbReference type="Pfam" id="PF18085">
    <property type="entry name" value="Mak_N_cap"/>
    <property type="match status" value="1"/>
</dbReference>
<evidence type="ECO:0000313" key="16">
    <source>
        <dbReference type="EMBL" id="SED02034.1"/>
    </source>
</evidence>
<proteinExistence type="inferred from homology"/>
<comment type="catalytic activity">
    <reaction evidence="14">
        <text>D-maltose + ATP = alpha-maltose 1-phosphate + ADP + H(+)</text>
        <dbReference type="Rhea" id="RHEA:31915"/>
        <dbReference type="ChEBI" id="CHEBI:15378"/>
        <dbReference type="ChEBI" id="CHEBI:17306"/>
        <dbReference type="ChEBI" id="CHEBI:30616"/>
        <dbReference type="ChEBI" id="CHEBI:63576"/>
        <dbReference type="ChEBI" id="CHEBI:456216"/>
        <dbReference type="EC" id="2.7.1.175"/>
    </reaction>
</comment>
<evidence type="ECO:0000256" key="2">
    <source>
        <dbReference type="ARBA" id="ARBA00006219"/>
    </source>
</evidence>
<keyword evidence="7" id="KW-0808">Transferase</keyword>
<dbReference type="Proteomes" id="UP000182375">
    <property type="component" value="Unassembled WGS sequence"/>
</dbReference>
<comment type="pathway">
    <text evidence="1">Glycan biosynthesis; glycogen biosynthesis.</text>
</comment>
<dbReference type="GeneID" id="95512701"/>
<evidence type="ECO:0000256" key="3">
    <source>
        <dbReference type="ARBA" id="ARBA00011245"/>
    </source>
</evidence>